<sequence length="331" mass="36278">MQAYSLLDLSPIAENSDAGRALRNSRDLAQHAEQWGYKRFWMAEHHNMDGVASAATAVALGFIAEGTEKIRVAAGGVMLPNHSPLVVAEQFGTLAALYPDRVDLGLGRAPGTDGATMRALRRDPLQAADNFPEDVRELLYFFEPQRDGQRVRAVPGVGLKVPVWLLGSSLYSAQLAAALGLPFAFASHFAPAMLQQALHIYRENFTPSRYLEKPYAAAGINVFAADSDEEGRHLMTSLQQQFLALRRGTPGRLQPPVDNLESVASKSELMQVQQSLAETAVGSRETVAAWIDRFLERTPVDELIVTGAIYDHPARLKSFDLAAQVLRERLS</sequence>
<dbReference type="Proteomes" id="UP001597264">
    <property type="component" value="Unassembled WGS sequence"/>
</dbReference>
<dbReference type="SUPFAM" id="SSF51679">
    <property type="entry name" value="Bacterial luciferase-like"/>
    <property type="match status" value="1"/>
</dbReference>
<dbReference type="EC" id="1.-.-.-" evidence="3"/>
<dbReference type="PANTHER" id="PTHR30137:SF6">
    <property type="entry name" value="LUCIFERASE-LIKE MONOOXYGENASE"/>
    <property type="match status" value="1"/>
</dbReference>
<keyword evidence="3" id="KW-0560">Oxidoreductase</keyword>
<comment type="similarity">
    <text evidence="1">To bacterial alkanal monooxygenase alpha and beta chains.</text>
</comment>
<protein>
    <submittedName>
        <fullName evidence="3">LLM class flavin-dependent oxidoreductase</fullName>
        <ecNumber evidence="3">1.-.-.-</ecNumber>
    </submittedName>
</protein>
<feature type="domain" description="Luciferase-like" evidence="2">
    <location>
        <begin position="13"/>
        <end position="301"/>
    </location>
</feature>
<proteinExistence type="predicted"/>
<evidence type="ECO:0000256" key="1">
    <source>
        <dbReference type="ARBA" id="ARBA00007789"/>
    </source>
</evidence>
<comment type="caution">
    <text evidence="3">The sequence shown here is derived from an EMBL/GenBank/DDBJ whole genome shotgun (WGS) entry which is preliminary data.</text>
</comment>
<dbReference type="InterPro" id="IPR019949">
    <property type="entry name" value="CmoO-like"/>
</dbReference>
<dbReference type="PANTHER" id="PTHR30137">
    <property type="entry name" value="LUCIFERASE-LIKE MONOOXYGENASE"/>
    <property type="match status" value="1"/>
</dbReference>
<dbReference type="InterPro" id="IPR036661">
    <property type="entry name" value="Luciferase-like_sf"/>
</dbReference>
<dbReference type="Pfam" id="PF00296">
    <property type="entry name" value="Bac_luciferase"/>
    <property type="match status" value="1"/>
</dbReference>
<dbReference type="GO" id="GO:0016491">
    <property type="term" value="F:oxidoreductase activity"/>
    <property type="evidence" value="ECO:0007669"/>
    <property type="project" value="UniProtKB-KW"/>
</dbReference>
<name>A0ABW3UBN4_9GAMM</name>
<dbReference type="InterPro" id="IPR011251">
    <property type="entry name" value="Luciferase-like_dom"/>
</dbReference>
<dbReference type="NCBIfam" id="TIGR03558">
    <property type="entry name" value="oxido_grp_1"/>
    <property type="match status" value="1"/>
</dbReference>
<dbReference type="EMBL" id="JBHTLR010000008">
    <property type="protein sequence ID" value="MFD1216799.1"/>
    <property type="molecule type" value="Genomic_DNA"/>
</dbReference>
<evidence type="ECO:0000259" key="2">
    <source>
        <dbReference type="Pfam" id="PF00296"/>
    </source>
</evidence>
<evidence type="ECO:0000313" key="3">
    <source>
        <dbReference type="EMBL" id="MFD1216799.1"/>
    </source>
</evidence>
<gene>
    <name evidence="3" type="ORF">ACFQ2X_09325</name>
</gene>
<keyword evidence="4" id="KW-1185">Reference proteome</keyword>
<dbReference type="RefSeq" id="WP_230436931.1">
    <property type="nucleotide sequence ID" value="NZ_CP087715.1"/>
</dbReference>
<organism evidence="3 4">
    <name type="scientific">Microbulbifer celer</name>
    <dbReference type="NCBI Taxonomy" id="435905"/>
    <lineage>
        <taxon>Bacteria</taxon>
        <taxon>Pseudomonadati</taxon>
        <taxon>Pseudomonadota</taxon>
        <taxon>Gammaproteobacteria</taxon>
        <taxon>Cellvibrionales</taxon>
        <taxon>Microbulbiferaceae</taxon>
        <taxon>Microbulbifer</taxon>
    </lineage>
</organism>
<dbReference type="InterPro" id="IPR050766">
    <property type="entry name" value="Bact_Lucif_Oxidored"/>
</dbReference>
<dbReference type="Gene3D" id="3.20.20.30">
    <property type="entry name" value="Luciferase-like domain"/>
    <property type="match status" value="1"/>
</dbReference>
<accession>A0ABW3UBN4</accession>
<reference evidence="4" key="1">
    <citation type="journal article" date="2019" name="Int. J. Syst. Evol. Microbiol.">
        <title>The Global Catalogue of Microorganisms (GCM) 10K type strain sequencing project: providing services to taxonomists for standard genome sequencing and annotation.</title>
        <authorList>
            <consortium name="The Broad Institute Genomics Platform"/>
            <consortium name="The Broad Institute Genome Sequencing Center for Infectious Disease"/>
            <person name="Wu L."/>
            <person name="Ma J."/>
        </authorList>
    </citation>
    <scope>NUCLEOTIDE SEQUENCE [LARGE SCALE GENOMIC DNA]</scope>
    <source>
        <strain evidence="4">CCUG 54356</strain>
    </source>
</reference>
<evidence type="ECO:0000313" key="4">
    <source>
        <dbReference type="Proteomes" id="UP001597264"/>
    </source>
</evidence>